<dbReference type="NCBIfam" id="TIGR00159">
    <property type="entry name" value="diadenylate cyclase CdaA"/>
    <property type="match status" value="1"/>
</dbReference>
<evidence type="ECO:0000256" key="6">
    <source>
        <dbReference type="ARBA" id="ARBA00022741"/>
    </source>
</evidence>
<organism evidence="12 13">
    <name type="scientific">Sphingobacterium deserti</name>
    <dbReference type="NCBI Taxonomy" id="1229276"/>
    <lineage>
        <taxon>Bacteria</taxon>
        <taxon>Pseudomonadati</taxon>
        <taxon>Bacteroidota</taxon>
        <taxon>Sphingobacteriia</taxon>
        <taxon>Sphingobacteriales</taxon>
        <taxon>Sphingobacteriaceae</taxon>
        <taxon>Sphingobacterium</taxon>
    </lineage>
</organism>
<dbReference type="STRING" id="1229276.DI53_1880"/>
<comment type="catalytic activity">
    <reaction evidence="1 10">
        <text>2 ATP = 3',3'-c-di-AMP + 2 diphosphate</text>
        <dbReference type="Rhea" id="RHEA:35655"/>
        <dbReference type="ChEBI" id="CHEBI:30616"/>
        <dbReference type="ChEBI" id="CHEBI:33019"/>
        <dbReference type="ChEBI" id="CHEBI:71500"/>
        <dbReference type="EC" id="2.7.7.85"/>
    </reaction>
</comment>
<evidence type="ECO:0000256" key="7">
    <source>
        <dbReference type="ARBA" id="ARBA00022840"/>
    </source>
</evidence>
<evidence type="ECO:0000256" key="4">
    <source>
        <dbReference type="ARBA" id="ARBA00022692"/>
    </source>
</evidence>
<dbReference type="PIRSF" id="PIRSF004793">
    <property type="entry name" value="UCP004793"/>
    <property type="match status" value="1"/>
</dbReference>
<evidence type="ECO:0000256" key="5">
    <source>
        <dbReference type="ARBA" id="ARBA00022695"/>
    </source>
</evidence>
<dbReference type="PANTHER" id="PTHR34185:SF1">
    <property type="entry name" value="DIADENYLATE CYCLASE"/>
    <property type="match status" value="1"/>
</dbReference>
<dbReference type="InterPro" id="IPR034701">
    <property type="entry name" value="CdaA"/>
</dbReference>
<evidence type="ECO:0000259" key="11">
    <source>
        <dbReference type="PROSITE" id="PS51794"/>
    </source>
</evidence>
<feature type="transmembrane region" description="Helical" evidence="10">
    <location>
        <begin position="37"/>
        <end position="56"/>
    </location>
</feature>
<keyword evidence="8 10" id="KW-1133">Transmembrane helix</keyword>
<keyword evidence="7 10" id="KW-0067">ATP-binding</keyword>
<comment type="subunit">
    <text evidence="10">Probably a homodimer.</text>
</comment>
<keyword evidence="4 10" id="KW-0812">Transmembrane</keyword>
<dbReference type="GO" id="GO:0004016">
    <property type="term" value="F:adenylate cyclase activity"/>
    <property type="evidence" value="ECO:0007669"/>
    <property type="project" value="UniProtKB-UniRule"/>
</dbReference>
<keyword evidence="2 10" id="KW-1003">Cell membrane</keyword>
<sequence length="264" mass="29829">MENFDLNIFSGFRLLDVIDIFLVAIIMYYVYSLIKGTIAVNILLGIALFYGIYLVVKQMEMRLLTEIFGGFISVGSIALIVVFQQEIRRFLIHIGKNISLRRKKFFWSFLGTKKASQVDNSERLKPIIDACRSMSKSRTGALLVFSRYFDEEYYQSSGEYIDAPVSKRLLESIFFKNSPLHDGAVVIVDFRIMTASSVLPISDSEDLPPQFGLRHRAAIGVTEVSEAIAVIVSEETGEISMAKDGNVNMNLSPEELDKLLREEL</sequence>
<dbReference type="Proteomes" id="UP000031802">
    <property type="component" value="Unassembled WGS sequence"/>
</dbReference>
<dbReference type="RefSeq" id="WP_037498018.1">
    <property type="nucleotide sequence ID" value="NZ_JJMU01000027.1"/>
</dbReference>
<evidence type="ECO:0000313" key="13">
    <source>
        <dbReference type="Proteomes" id="UP000031802"/>
    </source>
</evidence>
<dbReference type="eggNOG" id="COG1624">
    <property type="taxonomic scope" value="Bacteria"/>
</dbReference>
<dbReference type="EMBL" id="JJMU01000027">
    <property type="protein sequence ID" value="KGE14357.1"/>
    <property type="molecule type" value="Genomic_DNA"/>
</dbReference>
<dbReference type="OrthoDB" id="9807385at2"/>
<dbReference type="GO" id="GO:0006171">
    <property type="term" value="P:cAMP biosynthetic process"/>
    <property type="evidence" value="ECO:0007669"/>
    <property type="project" value="InterPro"/>
</dbReference>
<dbReference type="PROSITE" id="PS51794">
    <property type="entry name" value="DAC"/>
    <property type="match status" value="1"/>
</dbReference>
<dbReference type="InterPro" id="IPR003390">
    <property type="entry name" value="DNA_integrity_scan_DisA_N"/>
</dbReference>
<evidence type="ECO:0000256" key="9">
    <source>
        <dbReference type="ARBA" id="ARBA00023136"/>
    </source>
</evidence>
<dbReference type="InterPro" id="IPR036888">
    <property type="entry name" value="DNA_integrity_DisA_N_sf"/>
</dbReference>
<dbReference type="Pfam" id="PF02457">
    <property type="entry name" value="DAC"/>
    <property type="match status" value="1"/>
</dbReference>
<protein>
    <recommendedName>
        <fullName evidence="10">Diadenylate cyclase</fullName>
        <shortName evidence="10">DAC</shortName>
        <ecNumber evidence="10">2.7.7.85</ecNumber>
    </recommendedName>
    <alternativeName>
        <fullName evidence="10">Cyclic-di-AMP synthase</fullName>
        <shortName evidence="10">c-di-AMP synthase</shortName>
    </alternativeName>
</protein>
<evidence type="ECO:0000256" key="10">
    <source>
        <dbReference type="HAMAP-Rule" id="MF_01499"/>
    </source>
</evidence>
<name>A0A0B8T0T9_9SPHI</name>
<dbReference type="InterPro" id="IPR045585">
    <property type="entry name" value="CdaA_N"/>
</dbReference>
<reference evidence="12 13" key="2">
    <citation type="journal article" date="2015" name="PLoS ONE">
        <title>Whole-Genome Optical Mapping and Finished Genome Sequence of Sphingobacterium deserti sp. nov., a New Species Isolated from the Western Desert of China.</title>
        <authorList>
            <person name="Teng C."/>
            <person name="Zhou Z."/>
            <person name="Molnar I."/>
            <person name="Li X."/>
            <person name="Tang R."/>
            <person name="Chen M."/>
            <person name="Wang L."/>
            <person name="Su S."/>
            <person name="Zhang W."/>
            <person name="Lin M."/>
        </authorList>
    </citation>
    <scope>NUCLEOTIDE SEQUENCE [LARGE SCALE GENOMIC DNA]</scope>
    <source>
        <strain evidence="13">ACCC05744</strain>
    </source>
</reference>
<comment type="function">
    <text evidence="10">Catalyzes the condensation of 2 ATP molecules into cyclic di-AMP (c-di-AMP), a second messenger used to regulate differing processes in different bacteria.</text>
</comment>
<proteinExistence type="inferred from homology"/>
<keyword evidence="9 10" id="KW-0472">Membrane</keyword>
<comment type="similarity">
    <text evidence="10">Belongs to the adenylate cyclase family. DacA/CdaA subfamily.</text>
</comment>
<gene>
    <name evidence="10" type="primary">dacA</name>
    <name evidence="12" type="ORF">DI53_1880</name>
</gene>
<dbReference type="HAMAP" id="MF_01499">
    <property type="entry name" value="DacA"/>
    <property type="match status" value="1"/>
</dbReference>
<dbReference type="Gene3D" id="3.40.1700.10">
    <property type="entry name" value="DNA integrity scanning protein, DisA, N-terminal domain"/>
    <property type="match status" value="1"/>
</dbReference>
<evidence type="ECO:0000313" key="12">
    <source>
        <dbReference type="EMBL" id="KGE14357.1"/>
    </source>
</evidence>
<feature type="transmembrane region" description="Helical" evidence="10">
    <location>
        <begin position="63"/>
        <end position="83"/>
    </location>
</feature>
<dbReference type="GO" id="GO:0005524">
    <property type="term" value="F:ATP binding"/>
    <property type="evidence" value="ECO:0007669"/>
    <property type="project" value="UniProtKB-UniRule"/>
</dbReference>
<evidence type="ECO:0000256" key="3">
    <source>
        <dbReference type="ARBA" id="ARBA00022679"/>
    </source>
</evidence>
<evidence type="ECO:0000256" key="1">
    <source>
        <dbReference type="ARBA" id="ARBA00000877"/>
    </source>
</evidence>
<dbReference type="PANTHER" id="PTHR34185">
    <property type="entry name" value="DIADENYLATE CYCLASE"/>
    <property type="match status" value="1"/>
</dbReference>
<dbReference type="SUPFAM" id="SSF143597">
    <property type="entry name" value="YojJ-like"/>
    <property type="match status" value="1"/>
</dbReference>
<dbReference type="PATRIC" id="fig|1229276.3.peg.1934"/>
<evidence type="ECO:0000256" key="8">
    <source>
        <dbReference type="ARBA" id="ARBA00022989"/>
    </source>
</evidence>
<feature type="domain" description="DAC" evidence="11">
    <location>
        <begin position="84"/>
        <end position="253"/>
    </location>
</feature>
<accession>A0A0B8T0T9</accession>
<keyword evidence="5 10" id="KW-0548">Nucleotidyltransferase</keyword>
<reference evidence="13" key="1">
    <citation type="submission" date="2014-04" db="EMBL/GenBank/DDBJ databases">
        <title>Whole-Genome optical mapping and complete genome sequence of Sphingobacterium deserti sp. nov., a new spaces isolated from desert in the west of China.</title>
        <authorList>
            <person name="Teng C."/>
            <person name="Zhou Z."/>
            <person name="Li X."/>
            <person name="Chen M."/>
            <person name="Lin M."/>
            <person name="Wang L."/>
            <person name="Su S."/>
            <person name="Zhang C."/>
            <person name="Zhang W."/>
        </authorList>
    </citation>
    <scope>NUCLEOTIDE SEQUENCE [LARGE SCALE GENOMIC DNA]</scope>
    <source>
        <strain evidence="13">ACCC05744</strain>
    </source>
</reference>
<keyword evidence="13" id="KW-1185">Reference proteome</keyword>
<feature type="transmembrane region" description="Helical" evidence="10">
    <location>
        <begin position="12"/>
        <end position="31"/>
    </location>
</feature>
<comment type="caution">
    <text evidence="10">Lacks conserved residue(s) required for the propagation of feature annotation.</text>
</comment>
<comment type="caution">
    <text evidence="12">The sequence shown here is derived from an EMBL/GenBank/DDBJ whole genome shotgun (WGS) entry which is preliminary data.</text>
</comment>
<dbReference type="InterPro" id="IPR014046">
    <property type="entry name" value="C-di-AMP_synthase"/>
</dbReference>
<dbReference type="GO" id="GO:0106408">
    <property type="term" value="F:diadenylate cyclase activity"/>
    <property type="evidence" value="ECO:0007669"/>
    <property type="project" value="UniProtKB-EC"/>
</dbReference>
<dbReference type="EC" id="2.7.7.85" evidence="10"/>
<keyword evidence="3 10" id="KW-0808">Transferase</keyword>
<dbReference type="InterPro" id="IPR050338">
    <property type="entry name" value="DisA"/>
</dbReference>
<evidence type="ECO:0000256" key="2">
    <source>
        <dbReference type="ARBA" id="ARBA00022475"/>
    </source>
</evidence>
<dbReference type="AlphaFoldDB" id="A0A0B8T0T9"/>
<dbReference type="Pfam" id="PF19293">
    <property type="entry name" value="CdaA_N"/>
    <property type="match status" value="1"/>
</dbReference>
<keyword evidence="6 10" id="KW-0547">Nucleotide-binding</keyword>